<dbReference type="SMART" id="SM00382">
    <property type="entry name" value="AAA"/>
    <property type="match status" value="1"/>
</dbReference>
<dbReference type="Pfam" id="PF00005">
    <property type="entry name" value="ABC_tran"/>
    <property type="match status" value="1"/>
</dbReference>
<dbReference type="EMBL" id="JBHTGQ010000011">
    <property type="protein sequence ID" value="MFC7749273.1"/>
    <property type="molecule type" value="Genomic_DNA"/>
</dbReference>
<keyword evidence="7" id="KW-1185">Reference proteome</keyword>
<evidence type="ECO:0000313" key="6">
    <source>
        <dbReference type="EMBL" id="MFC7749273.1"/>
    </source>
</evidence>
<comment type="caution">
    <text evidence="6">The sequence shown here is derived from an EMBL/GenBank/DDBJ whole genome shotgun (WGS) entry which is preliminary data.</text>
</comment>
<dbReference type="PANTHER" id="PTHR42711:SF17">
    <property type="entry name" value="ABC TRANSPORTER ATP-BINDING PROTEIN"/>
    <property type="match status" value="1"/>
</dbReference>
<dbReference type="PROSITE" id="PS50893">
    <property type="entry name" value="ABC_TRANSPORTER_2"/>
    <property type="match status" value="1"/>
</dbReference>
<sequence>MDIAIACKGLVKTFGSLRALDGVDLEIRRGGVTALLGPNGAGKSTTISLILGLLRPTSGEIRVLGRKPGSIELRRKLGAMVQEAKAPDGLTVRELLQLFRSYYPRPLPLDRLLDLSGLRGEAGRRATALSGGQRRRLQFALCMAGDPELILLDEPTTGMDVEARLRFWEEIRALASGGRTVLLTTHSMEEADALAENIHVIADGRIVAAGTPQQLKAIASMPAVSFTADRLPDEAELLRATGAARIERDGSRVRLFASDTDALLPVLFASGWGVRDIRVETARLEDAYRQLTRAADSGAAMPGPHLPSQGGGIPR</sequence>
<evidence type="ECO:0000256" key="3">
    <source>
        <dbReference type="ARBA" id="ARBA00022840"/>
    </source>
</evidence>
<feature type="region of interest" description="Disordered" evidence="4">
    <location>
        <begin position="295"/>
        <end position="315"/>
    </location>
</feature>
<reference evidence="7" key="1">
    <citation type="journal article" date="2019" name="Int. J. Syst. Evol. Microbiol.">
        <title>The Global Catalogue of Microorganisms (GCM) 10K type strain sequencing project: providing services to taxonomists for standard genome sequencing and annotation.</title>
        <authorList>
            <consortium name="The Broad Institute Genomics Platform"/>
            <consortium name="The Broad Institute Genome Sequencing Center for Infectious Disease"/>
            <person name="Wu L."/>
            <person name="Ma J."/>
        </authorList>
    </citation>
    <scope>NUCLEOTIDE SEQUENCE [LARGE SCALE GENOMIC DNA]</scope>
    <source>
        <strain evidence="7">JCM 18657</strain>
    </source>
</reference>
<protein>
    <submittedName>
        <fullName evidence="6">ABC transporter ATP-binding protein</fullName>
    </submittedName>
</protein>
<dbReference type="InterPro" id="IPR050763">
    <property type="entry name" value="ABC_transporter_ATP-binding"/>
</dbReference>
<gene>
    <name evidence="6" type="ORF">ACFQWB_04860</name>
</gene>
<dbReference type="InterPro" id="IPR017871">
    <property type="entry name" value="ABC_transporter-like_CS"/>
</dbReference>
<keyword evidence="2" id="KW-0547">Nucleotide-binding</keyword>
<dbReference type="CDD" id="cd03230">
    <property type="entry name" value="ABC_DR_subfamily_A"/>
    <property type="match status" value="1"/>
</dbReference>
<accession>A0ABW2V1A7</accession>
<dbReference type="InterPro" id="IPR003593">
    <property type="entry name" value="AAA+_ATPase"/>
</dbReference>
<dbReference type="Gene3D" id="3.40.50.300">
    <property type="entry name" value="P-loop containing nucleotide triphosphate hydrolases"/>
    <property type="match status" value="1"/>
</dbReference>
<evidence type="ECO:0000256" key="4">
    <source>
        <dbReference type="SAM" id="MobiDB-lite"/>
    </source>
</evidence>
<dbReference type="GO" id="GO:0005524">
    <property type="term" value="F:ATP binding"/>
    <property type="evidence" value="ECO:0007669"/>
    <property type="project" value="UniProtKB-KW"/>
</dbReference>
<dbReference type="InterPro" id="IPR003439">
    <property type="entry name" value="ABC_transporter-like_ATP-bd"/>
</dbReference>
<evidence type="ECO:0000259" key="5">
    <source>
        <dbReference type="PROSITE" id="PS50893"/>
    </source>
</evidence>
<dbReference type="PROSITE" id="PS00211">
    <property type="entry name" value="ABC_TRANSPORTER_1"/>
    <property type="match status" value="1"/>
</dbReference>
<dbReference type="Proteomes" id="UP001596528">
    <property type="component" value="Unassembled WGS sequence"/>
</dbReference>
<evidence type="ECO:0000256" key="2">
    <source>
        <dbReference type="ARBA" id="ARBA00022741"/>
    </source>
</evidence>
<keyword evidence="3 6" id="KW-0067">ATP-binding</keyword>
<evidence type="ECO:0000313" key="7">
    <source>
        <dbReference type="Proteomes" id="UP001596528"/>
    </source>
</evidence>
<dbReference type="InterPro" id="IPR027417">
    <property type="entry name" value="P-loop_NTPase"/>
</dbReference>
<proteinExistence type="predicted"/>
<keyword evidence="1" id="KW-0813">Transport</keyword>
<dbReference type="RefSeq" id="WP_138789643.1">
    <property type="nucleotide sequence ID" value="NZ_JBHTGQ010000011.1"/>
</dbReference>
<evidence type="ECO:0000256" key="1">
    <source>
        <dbReference type="ARBA" id="ARBA00022448"/>
    </source>
</evidence>
<dbReference type="SUPFAM" id="SSF52540">
    <property type="entry name" value="P-loop containing nucleoside triphosphate hydrolases"/>
    <property type="match status" value="1"/>
</dbReference>
<dbReference type="PANTHER" id="PTHR42711">
    <property type="entry name" value="ABC TRANSPORTER ATP-BINDING PROTEIN"/>
    <property type="match status" value="1"/>
</dbReference>
<name>A0ABW2V1A7_9BACL</name>
<feature type="domain" description="ABC transporter" evidence="5">
    <location>
        <begin position="5"/>
        <end position="228"/>
    </location>
</feature>
<organism evidence="6 7">
    <name type="scientific">Paenibacillus thermoaerophilus</name>
    <dbReference type="NCBI Taxonomy" id="1215385"/>
    <lineage>
        <taxon>Bacteria</taxon>
        <taxon>Bacillati</taxon>
        <taxon>Bacillota</taxon>
        <taxon>Bacilli</taxon>
        <taxon>Bacillales</taxon>
        <taxon>Paenibacillaceae</taxon>
        <taxon>Paenibacillus</taxon>
    </lineage>
</organism>